<evidence type="ECO:0000256" key="2">
    <source>
        <dbReference type="ARBA" id="ARBA00023027"/>
    </source>
</evidence>
<keyword evidence="2" id="KW-0520">NAD</keyword>
<dbReference type="Proteomes" id="UP000737171">
    <property type="component" value="Unassembled WGS sequence"/>
</dbReference>
<dbReference type="SUPFAM" id="SSF51735">
    <property type="entry name" value="NAD(P)-binding Rossmann-fold domains"/>
    <property type="match status" value="1"/>
</dbReference>
<dbReference type="InterPro" id="IPR008927">
    <property type="entry name" value="6-PGluconate_DH-like_C_sf"/>
</dbReference>
<dbReference type="InterPro" id="IPR013328">
    <property type="entry name" value="6PGD_dom2"/>
</dbReference>
<dbReference type="InterPro" id="IPR015815">
    <property type="entry name" value="HIBADH-related"/>
</dbReference>
<dbReference type="GO" id="GO:0008679">
    <property type="term" value="F:2-hydroxy-3-oxopropionate reductase activity"/>
    <property type="evidence" value="ECO:0007669"/>
    <property type="project" value="UniProtKB-EC"/>
</dbReference>
<dbReference type="EMBL" id="JABRWJ010000001">
    <property type="protein sequence ID" value="NRF65541.1"/>
    <property type="molecule type" value="Genomic_DNA"/>
</dbReference>
<dbReference type="PIRSF" id="PIRSF000103">
    <property type="entry name" value="HIBADH"/>
    <property type="match status" value="1"/>
</dbReference>
<keyword evidence="6" id="KW-1185">Reference proteome</keyword>
<evidence type="ECO:0000259" key="4">
    <source>
        <dbReference type="Pfam" id="PF14833"/>
    </source>
</evidence>
<evidence type="ECO:0000256" key="1">
    <source>
        <dbReference type="ARBA" id="ARBA00023002"/>
    </source>
</evidence>
<evidence type="ECO:0000313" key="6">
    <source>
        <dbReference type="Proteomes" id="UP000737171"/>
    </source>
</evidence>
<gene>
    <name evidence="5" type="ORF">HLB44_00955</name>
</gene>
<name>A0ABX2E9B0_9BURK</name>
<dbReference type="InterPro" id="IPR006115">
    <property type="entry name" value="6PGDH_NADP-bd"/>
</dbReference>
<organism evidence="5 6">
    <name type="scientific">Pseudaquabacterium terrae</name>
    <dbReference type="NCBI Taxonomy" id="2732868"/>
    <lineage>
        <taxon>Bacteria</taxon>
        <taxon>Pseudomonadati</taxon>
        <taxon>Pseudomonadota</taxon>
        <taxon>Betaproteobacteria</taxon>
        <taxon>Burkholderiales</taxon>
        <taxon>Sphaerotilaceae</taxon>
        <taxon>Pseudaquabacterium</taxon>
    </lineage>
</organism>
<feature type="domain" description="3-hydroxyisobutyrate dehydrogenase-like NAD-binding" evidence="4">
    <location>
        <begin position="177"/>
        <end position="297"/>
    </location>
</feature>
<dbReference type="RefSeq" id="WP_173121249.1">
    <property type="nucleotide sequence ID" value="NZ_JABRWJ010000001.1"/>
</dbReference>
<protein>
    <submittedName>
        <fullName evidence="5">2-hydroxy-3-oxopropionate reductase</fullName>
        <ecNumber evidence="5">1.1.1.60</ecNumber>
    </submittedName>
</protein>
<proteinExistence type="predicted"/>
<dbReference type="Gene3D" id="3.40.50.720">
    <property type="entry name" value="NAD(P)-binding Rossmann-like Domain"/>
    <property type="match status" value="1"/>
</dbReference>
<dbReference type="PANTHER" id="PTHR43060:SF15">
    <property type="entry name" value="3-HYDROXYISOBUTYRATE DEHYDROGENASE-LIKE 1, MITOCHONDRIAL-RELATED"/>
    <property type="match status" value="1"/>
</dbReference>
<reference evidence="5 6" key="1">
    <citation type="submission" date="2020-05" db="EMBL/GenBank/DDBJ databases">
        <title>Aquincola sp. isolate from soil.</title>
        <authorList>
            <person name="Han J."/>
            <person name="Kim D.-U."/>
        </authorList>
    </citation>
    <scope>NUCLEOTIDE SEQUENCE [LARGE SCALE GENOMIC DNA]</scope>
    <source>
        <strain evidence="5 6">S2</strain>
    </source>
</reference>
<evidence type="ECO:0000313" key="5">
    <source>
        <dbReference type="EMBL" id="NRF65541.1"/>
    </source>
</evidence>
<dbReference type="Pfam" id="PF14833">
    <property type="entry name" value="NAD_binding_11"/>
    <property type="match status" value="1"/>
</dbReference>
<dbReference type="PANTHER" id="PTHR43060">
    <property type="entry name" value="3-HYDROXYISOBUTYRATE DEHYDROGENASE-LIKE 1, MITOCHONDRIAL-RELATED"/>
    <property type="match status" value="1"/>
</dbReference>
<evidence type="ECO:0000259" key="3">
    <source>
        <dbReference type="Pfam" id="PF03446"/>
    </source>
</evidence>
<accession>A0ABX2E9B0</accession>
<comment type="caution">
    <text evidence="5">The sequence shown here is derived from an EMBL/GenBank/DDBJ whole genome shotgun (WGS) entry which is preliminary data.</text>
</comment>
<dbReference type="Gene3D" id="1.10.1040.10">
    <property type="entry name" value="N-(1-d-carboxylethyl)-l-norvaline Dehydrogenase, domain 2"/>
    <property type="match status" value="1"/>
</dbReference>
<dbReference type="InterPro" id="IPR006398">
    <property type="entry name" value="Tartro_sem_red"/>
</dbReference>
<dbReference type="NCBIfam" id="TIGR01505">
    <property type="entry name" value="tartro_sem_red"/>
    <property type="match status" value="1"/>
</dbReference>
<feature type="domain" description="6-phosphogluconate dehydrogenase NADP-binding" evidence="3">
    <location>
        <begin position="7"/>
        <end position="174"/>
    </location>
</feature>
<dbReference type="Pfam" id="PF03446">
    <property type="entry name" value="NAD_binding_2"/>
    <property type="match status" value="1"/>
</dbReference>
<keyword evidence="1 5" id="KW-0560">Oxidoreductase</keyword>
<dbReference type="SUPFAM" id="SSF48179">
    <property type="entry name" value="6-phosphogluconate dehydrogenase C-terminal domain-like"/>
    <property type="match status" value="1"/>
</dbReference>
<dbReference type="InterPro" id="IPR036291">
    <property type="entry name" value="NAD(P)-bd_dom_sf"/>
</dbReference>
<sequence length="309" mass="31960">MTSQPLKLGFIGLGIMGAPMCGHLIAAGHTLFVHTRGKLPPAIGDSRATVCTSARGVAERADIVFLMLPDTPDVEAVLFAEQGVAAGLQGMGSGPAGREGKVVVDMSSISPIATKRFAERIAGTGAAYLDAPVSGGEVGAKNATLSIMVGGDEAVFERVKPLFERMGKNITRVGAVGDGQTAKVANQIIVALNIEAVAEALVFAAKAGADPAKVRQALMGGFASSRILEVHGERMIKRTFEPGFRIELHQKDLNLALDSARALGVALPNTATAQALFNACSAHGGRGWDHSAMVKALENLANHPIGTPP</sequence>
<dbReference type="EC" id="1.1.1.60" evidence="5"/>
<dbReference type="InterPro" id="IPR029154">
    <property type="entry name" value="HIBADH-like_NADP-bd"/>
</dbReference>